<evidence type="ECO:0000313" key="1">
    <source>
        <dbReference type="EMBL" id="QYS93225.1"/>
    </source>
</evidence>
<accession>A0A8G0P8F1</accession>
<dbReference type="EMBL" id="CP075864">
    <property type="protein sequence ID" value="QYS93225.1"/>
    <property type="molecule type" value="Genomic_DNA"/>
</dbReference>
<name>A0A8G0P8F1_9HYPO</name>
<proteinExistence type="predicted"/>
<protein>
    <submittedName>
        <fullName evidence="1">Uncharacterized protein</fullName>
    </submittedName>
</protein>
<evidence type="ECO:0000313" key="2">
    <source>
        <dbReference type="Proteomes" id="UP000826661"/>
    </source>
</evidence>
<gene>
    <name evidence="1" type="ORF">H0G86_000611</name>
</gene>
<keyword evidence="2" id="KW-1185">Reference proteome</keyword>
<sequence length="168" mass="19150">MDGIIVQALIKTPTFSIEQYLTSELLKHIRTVIRKPLNGAIHGHLRHANFHKLNSNKDVEEARPSKLSNNPFAVSSTPHWAKEGLTTAMSGQQTPFPLIPCYLIRPSTWLWSLFLGRPPCVDSTKFLFAQPQALRNPSWFAHGIVQMVEDEYAHMFQDAETWSQRQTV</sequence>
<dbReference type="Proteomes" id="UP000826661">
    <property type="component" value="Chromosome I"/>
</dbReference>
<reference evidence="1 2" key="1">
    <citation type="journal article" date="2021" name="BMC Genomics">
        <title>Telomere-to-telomere genome assembly of asparaginase-producing Trichoderma simmonsii.</title>
        <authorList>
            <person name="Chung D."/>
            <person name="Kwon Y.M."/>
            <person name="Yang Y."/>
        </authorList>
    </citation>
    <scope>NUCLEOTIDE SEQUENCE [LARGE SCALE GENOMIC DNA]</scope>
    <source>
        <strain evidence="1 2">GH-Sj1</strain>
    </source>
</reference>
<organism evidence="1 2">
    <name type="scientific">Trichoderma simmonsii</name>
    <dbReference type="NCBI Taxonomy" id="1491479"/>
    <lineage>
        <taxon>Eukaryota</taxon>
        <taxon>Fungi</taxon>
        <taxon>Dikarya</taxon>
        <taxon>Ascomycota</taxon>
        <taxon>Pezizomycotina</taxon>
        <taxon>Sordariomycetes</taxon>
        <taxon>Hypocreomycetidae</taxon>
        <taxon>Hypocreales</taxon>
        <taxon>Hypocreaceae</taxon>
        <taxon>Trichoderma</taxon>
    </lineage>
</organism>
<dbReference type="AlphaFoldDB" id="A0A8G0P8F1"/>